<dbReference type="STRING" id="121290.APY04_0449"/>
<evidence type="ECO:0000256" key="10">
    <source>
        <dbReference type="ARBA" id="ARBA00023304"/>
    </source>
</evidence>
<evidence type="ECO:0000256" key="3">
    <source>
        <dbReference type="ARBA" id="ARBA00004824"/>
    </source>
</evidence>
<evidence type="ECO:0000256" key="11">
    <source>
        <dbReference type="ARBA" id="ARBA00048212"/>
    </source>
</evidence>
<comment type="pathway">
    <text evidence="3">Amino-acid biosynthesis; L-isoleucine biosynthesis; L-isoleucine from 2-oxobutanoate: step 4/4.</text>
</comment>
<evidence type="ECO:0000256" key="12">
    <source>
        <dbReference type="ARBA" id="ARBA00048798"/>
    </source>
</evidence>
<reference evidence="14 15" key="1">
    <citation type="submission" date="2015-10" db="EMBL/GenBank/DDBJ databases">
        <title>Transcriptomic analysis of a linuron degrading triple-species bacterial consortium.</title>
        <authorList>
            <person name="Albers P."/>
        </authorList>
    </citation>
    <scope>NUCLEOTIDE SEQUENCE [LARGE SCALE GENOMIC DNA]</scope>
    <source>
        <strain evidence="14 15">WDL6</strain>
    </source>
</reference>
<evidence type="ECO:0000256" key="8">
    <source>
        <dbReference type="ARBA" id="ARBA00014472"/>
    </source>
</evidence>
<accession>A0A109BMJ2</accession>
<dbReference type="GO" id="GO:0052655">
    <property type="term" value="F:L-valine-2-oxoglutarate transaminase activity"/>
    <property type="evidence" value="ECO:0007669"/>
    <property type="project" value="RHEA"/>
</dbReference>
<name>A0A109BMJ2_HYPSL</name>
<comment type="similarity">
    <text evidence="6">Belongs to the class-IV pyridoxal-phosphate-dependent aminotransferase family.</text>
</comment>
<evidence type="ECO:0000256" key="13">
    <source>
        <dbReference type="ARBA" id="ARBA00049229"/>
    </source>
</evidence>
<dbReference type="EMBL" id="LMTR01000021">
    <property type="protein sequence ID" value="KWT71527.1"/>
    <property type="molecule type" value="Genomic_DNA"/>
</dbReference>
<dbReference type="InterPro" id="IPR001544">
    <property type="entry name" value="Aminotrans_IV"/>
</dbReference>
<dbReference type="InterPro" id="IPR043131">
    <property type="entry name" value="BCAT-like_N"/>
</dbReference>
<dbReference type="Proteomes" id="UP000059074">
    <property type="component" value="Unassembled WGS sequence"/>
</dbReference>
<dbReference type="GO" id="GO:0008652">
    <property type="term" value="P:amino acid biosynthetic process"/>
    <property type="evidence" value="ECO:0007669"/>
    <property type="project" value="UniProtKB-ARBA"/>
</dbReference>
<dbReference type="GO" id="GO:0052654">
    <property type="term" value="F:L-leucine-2-oxoglutarate transaminase activity"/>
    <property type="evidence" value="ECO:0007669"/>
    <property type="project" value="RHEA"/>
</dbReference>
<evidence type="ECO:0000256" key="6">
    <source>
        <dbReference type="ARBA" id="ARBA00009320"/>
    </source>
</evidence>
<dbReference type="Gene3D" id="3.20.10.10">
    <property type="entry name" value="D-amino Acid Aminotransferase, subunit A, domain 2"/>
    <property type="match status" value="1"/>
</dbReference>
<evidence type="ECO:0000256" key="1">
    <source>
        <dbReference type="ARBA" id="ARBA00001933"/>
    </source>
</evidence>
<comment type="cofactor">
    <cofactor evidence="1">
        <name>pyridoxal 5'-phosphate</name>
        <dbReference type="ChEBI" id="CHEBI:597326"/>
    </cofactor>
</comment>
<dbReference type="AlphaFoldDB" id="A0A109BMJ2"/>
<keyword evidence="10" id="KW-0028">Amino-acid biosynthesis</keyword>
<comment type="pathway">
    <text evidence="4">Amino-acid biosynthesis; L-valine biosynthesis; L-valine from pyruvate: step 4/4.</text>
</comment>
<dbReference type="OrthoDB" id="9805628at2"/>
<dbReference type="CDD" id="cd01558">
    <property type="entry name" value="D-AAT_like"/>
    <property type="match status" value="1"/>
</dbReference>
<evidence type="ECO:0000256" key="9">
    <source>
        <dbReference type="ARBA" id="ARBA00022898"/>
    </source>
</evidence>
<dbReference type="PATRIC" id="fig|121290.4.peg.2166"/>
<dbReference type="PANTHER" id="PTHR42743">
    <property type="entry name" value="AMINO-ACID AMINOTRANSFERASE"/>
    <property type="match status" value="1"/>
</dbReference>
<dbReference type="InterPro" id="IPR036038">
    <property type="entry name" value="Aminotransferase-like"/>
</dbReference>
<dbReference type="GO" id="GO:0009082">
    <property type="term" value="P:branched-chain amino acid biosynthetic process"/>
    <property type="evidence" value="ECO:0007669"/>
    <property type="project" value="UniProtKB-KW"/>
</dbReference>
<keyword evidence="10" id="KW-0100">Branched-chain amino acid biosynthesis</keyword>
<dbReference type="FunFam" id="3.20.10.10:FF:000002">
    <property type="entry name" value="D-alanine aminotransferase"/>
    <property type="match status" value="1"/>
</dbReference>
<evidence type="ECO:0000256" key="7">
    <source>
        <dbReference type="ARBA" id="ARBA00013053"/>
    </source>
</evidence>
<comment type="caution">
    <text evidence="14">The sequence shown here is derived from an EMBL/GenBank/DDBJ whole genome shotgun (WGS) entry which is preliminary data.</text>
</comment>
<dbReference type="InterPro" id="IPR050571">
    <property type="entry name" value="Class-IV_PLP-Dep_Aminotrnsfr"/>
</dbReference>
<dbReference type="SUPFAM" id="SSF56752">
    <property type="entry name" value="D-aminoacid aminotransferase-like PLP-dependent enzymes"/>
    <property type="match status" value="1"/>
</dbReference>
<keyword evidence="14" id="KW-0808">Transferase</keyword>
<dbReference type="NCBIfam" id="NF005209">
    <property type="entry name" value="PRK06680.1"/>
    <property type="match status" value="1"/>
</dbReference>
<organism evidence="14 15">
    <name type="scientific">Hyphomicrobium sulfonivorans</name>
    <dbReference type="NCBI Taxonomy" id="121290"/>
    <lineage>
        <taxon>Bacteria</taxon>
        <taxon>Pseudomonadati</taxon>
        <taxon>Pseudomonadota</taxon>
        <taxon>Alphaproteobacteria</taxon>
        <taxon>Hyphomicrobiales</taxon>
        <taxon>Hyphomicrobiaceae</taxon>
        <taxon>Hyphomicrobium</taxon>
    </lineage>
</organism>
<comment type="catalytic activity">
    <reaction evidence="12">
        <text>L-isoleucine + 2-oxoglutarate = (S)-3-methyl-2-oxopentanoate + L-glutamate</text>
        <dbReference type="Rhea" id="RHEA:24801"/>
        <dbReference type="ChEBI" id="CHEBI:16810"/>
        <dbReference type="ChEBI" id="CHEBI:29985"/>
        <dbReference type="ChEBI" id="CHEBI:35146"/>
        <dbReference type="ChEBI" id="CHEBI:58045"/>
        <dbReference type="EC" id="2.6.1.42"/>
    </reaction>
</comment>
<comment type="function">
    <text evidence="2">Acts on leucine, isoleucine and valine.</text>
</comment>
<evidence type="ECO:0000256" key="2">
    <source>
        <dbReference type="ARBA" id="ARBA00003109"/>
    </source>
</evidence>
<dbReference type="InterPro" id="IPR043132">
    <property type="entry name" value="BCAT-like_C"/>
</dbReference>
<evidence type="ECO:0000256" key="5">
    <source>
        <dbReference type="ARBA" id="ARBA00005072"/>
    </source>
</evidence>
<dbReference type="PANTHER" id="PTHR42743:SF11">
    <property type="entry name" value="AMINODEOXYCHORISMATE LYASE"/>
    <property type="match status" value="1"/>
</dbReference>
<keyword evidence="14" id="KW-0032">Aminotransferase</keyword>
<sequence length="287" mass="31731">MTRIVYVNGRYLPYGEAAVHVEDRGFQFGDAIYEVCEVIDGRLIDEPRHMARLERSLNELQIQQPMAQRALGHVMRQVIKRNRVRDGLVYLQVSRGAAPRDFYFPGPDVLPTVVCLARPMSRAVPATNALKGIAIKSMPDIRWQRCDIKTVMLLPACLAKEAARADGAKEAWFVDGDGFVTEGASSNAWIVAEDGTLVTRQLGSAILPGVTRTTLLDVLREEGMVPVERPFRLNEAYAAREAFITSATQTVMPVVRIDGNTVGDGRPGPIAQRLRNKFHQFAAISGT</sequence>
<evidence type="ECO:0000313" key="15">
    <source>
        <dbReference type="Proteomes" id="UP000059074"/>
    </source>
</evidence>
<dbReference type="Pfam" id="PF01063">
    <property type="entry name" value="Aminotran_4"/>
    <property type="match status" value="1"/>
</dbReference>
<proteinExistence type="inferred from homology"/>
<keyword evidence="9" id="KW-0663">Pyridoxal phosphate</keyword>
<evidence type="ECO:0000313" key="14">
    <source>
        <dbReference type="EMBL" id="KWT71527.1"/>
    </source>
</evidence>
<comment type="catalytic activity">
    <reaction evidence="13">
        <text>L-leucine + 2-oxoglutarate = 4-methyl-2-oxopentanoate + L-glutamate</text>
        <dbReference type="Rhea" id="RHEA:18321"/>
        <dbReference type="ChEBI" id="CHEBI:16810"/>
        <dbReference type="ChEBI" id="CHEBI:17865"/>
        <dbReference type="ChEBI" id="CHEBI:29985"/>
        <dbReference type="ChEBI" id="CHEBI:57427"/>
        <dbReference type="EC" id="2.6.1.42"/>
    </reaction>
</comment>
<dbReference type="Gene3D" id="3.30.470.10">
    <property type="match status" value="1"/>
</dbReference>
<comment type="pathway">
    <text evidence="5">Amino-acid biosynthesis; L-leucine biosynthesis; L-leucine from 3-methyl-2-oxobutanoate: step 4/4.</text>
</comment>
<dbReference type="EC" id="2.6.1.42" evidence="7"/>
<dbReference type="GO" id="GO:0052656">
    <property type="term" value="F:L-isoleucine-2-oxoglutarate transaminase activity"/>
    <property type="evidence" value="ECO:0007669"/>
    <property type="project" value="RHEA"/>
</dbReference>
<dbReference type="GO" id="GO:0005829">
    <property type="term" value="C:cytosol"/>
    <property type="evidence" value="ECO:0007669"/>
    <property type="project" value="TreeGrafter"/>
</dbReference>
<gene>
    <name evidence="14" type="ORF">APY04_0449</name>
</gene>
<evidence type="ECO:0000256" key="4">
    <source>
        <dbReference type="ARBA" id="ARBA00004931"/>
    </source>
</evidence>
<comment type="catalytic activity">
    <reaction evidence="11">
        <text>L-valine + 2-oxoglutarate = 3-methyl-2-oxobutanoate + L-glutamate</text>
        <dbReference type="Rhea" id="RHEA:24813"/>
        <dbReference type="ChEBI" id="CHEBI:11851"/>
        <dbReference type="ChEBI" id="CHEBI:16810"/>
        <dbReference type="ChEBI" id="CHEBI:29985"/>
        <dbReference type="ChEBI" id="CHEBI:57762"/>
        <dbReference type="EC" id="2.6.1.42"/>
    </reaction>
</comment>
<dbReference type="RefSeq" id="WP_068459261.1">
    <property type="nucleotide sequence ID" value="NZ_LMTR01000021.1"/>
</dbReference>
<protein>
    <recommendedName>
        <fullName evidence="8">Probable branched-chain-amino-acid aminotransferase</fullName>
        <ecNumber evidence="7">2.6.1.42</ecNumber>
    </recommendedName>
</protein>
<keyword evidence="15" id="KW-1185">Reference proteome</keyword>